<sequence>RVLETARASVSEDEGTSSAVSNLRLICILENKTIYLNQLRNQYRITGYVSAKVIVRTWGTSCATTTYTVTLRQDTSPVRQHTW</sequence>
<reference evidence="1" key="1">
    <citation type="submission" date="2014-05" db="EMBL/GenBank/DDBJ databases">
        <title>The transcriptome of the halophilic microalga Tetraselmis sp. GSL018 isolated from the Great Salt Lake, Utah.</title>
        <authorList>
            <person name="Jinkerson R.E."/>
            <person name="D'Adamo S."/>
            <person name="Posewitz M.C."/>
        </authorList>
    </citation>
    <scope>NUCLEOTIDE SEQUENCE</scope>
    <source>
        <strain evidence="1">GSL018</strain>
    </source>
</reference>
<organism evidence="1">
    <name type="scientific">Tetraselmis sp. GSL018</name>
    <dbReference type="NCBI Taxonomy" id="582737"/>
    <lineage>
        <taxon>Eukaryota</taxon>
        <taxon>Viridiplantae</taxon>
        <taxon>Chlorophyta</taxon>
        <taxon>core chlorophytes</taxon>
        <taxon>Chlorodendrophyceae</taxon>
        <taxon>Chlorodendrales</taxon>
        <taxon>Chlorodendraceae</taxon>
        <taxon>Tetraselmis</taxon>
    </lineage>
</organism>
<dbReference type="AlphaFoldDB" id="A0A061SL28"/>
<accession>A0A061SL28</accession>
<dbReference type="EMBL" id="GBEZ01001551">
    <property type="protein sequence ID" value="JAC83431.1"/>
    <property type="molecule type" value="Transcribed_RNA"/>
</dbReference>
<protein>
    <submittedName>
        <fullName evidence="1">Uncharacterized protein</fullName>
    </submittedName>
</protein>
<evidence type="ECO:0000313" key="1">
    <source>
        <dbReference type="EMBL" id="JAC83431.1"/>
    </source>
</evidence>
<feature type="non-terminal residue" evidence="1">
    <location>
        <position position="1"/>
    </location>
</feature>
<proteinExistence type="predicted"/>
<name>A0A061SL28_9CHLO</name>
<gene>
    <name evidence="1" type="ORF">TSPGSL018_3375</name>
</gene>